<dbReference type="Gene3D" id="1.25.40.10">
    <property type="entry name" value="Tetratricopeptide repeat domain"/>
    <property type="match status" value="1"/>
</dbReference>
<reference evidence="2 3" key="2">
    <citation type="submission" date="2019-01" db="EMBL/GenBank/DDBJ databases">
        <title>Motilimonas pumilus sp. nov., isolated from the gut of sea cucumber (Apostichopus japonicus).</title>
        <authorList>
            <person name="Wang F.-Q."/>
            <person name="Ren L.-H."/>
            <person name="Lin Y.-W."/>
            <person name="Sun G.-H."/>
            <person name="Du Z.-J."/>
            <person name="Zhao J.-X."/>
            <person name="Liu X.-J."/>
            <person name="Liu L.-J."/>
        </authorList>
    </citation>
    <scope>NUCLEOTIDE SEQUENCE [LARGE SCALE GENOMIC DNA]</scope>
    <source>
        <strain evidence="2 3">PLHSC7-2</strain>
    </source>
</reference>
<reference evidence="2 3" key="1">
    <citation type="submission" date="2018-09" db="EMBL/GenBank/DDBJ databases">
        <authorList>
            <person name="Wang F."/>
        </authorList>
    </citation>
    <scope>NUCLEOTIDE SEQUENCE [LARGE SCALE GENOMIC DNA]</scope>
    <source>
        <strain evidence="2 3">PLHSC7-2</strain>
    </source>
</reference>
<accession>A0A418Y9E6</accession>
<organism evidence="2 3">
    <name type="scientific">Motilimonas pumila</name>
    <dbReference type="NCBI Taxonomy" id="2303987"/>
    <lineage>
        <taxon>Bacteria</taxon>
        <taxon>Pseudomonadati</taxon>
        <taxon>Pseudomonadota</taxon>
        <taxon>Gammaproteobacteria</taxon>
        <taxon>Alteromonadales</taxon>
        <taxon>Alteromonadales genera incertae sedis</taxon>
        <taxon>Motilimonas</taxon>
    </lineage>
</organism>
<feature type="chain" id="PRO_5019553181" description="Sel1 repeat family protein" evidence="1">
    <location>
        <begin position="31"/>
        <end position="127"/>
    </location>
</feature>
<sequence>MKPIYIKAMLRHWSPLVILATLLFSTAVNATVKQGLEWAQQGEWWEAEPYFLAEANKGDPEAMFWLAKTHMRMGGEKIFGLGYLMLQSAELGYPWAMMELVDGPETYCSFFRLPCDDEWYDKAIEKW</sequence>
<dbReference type="AlphaFoldDB" id="A0A418Y9E6"/>
<evidence type="ECO:0008006" key="4">
    <source>
        <dbReference type="Google" id="ProtNLM"/>
    </source>
</evidence>
<dbReference type="EMBL" id="QZCH01000053">
    <property type="protein sequence ID" value="RJG37248.1"/>
    <property type="molecule type" value="Genomic_DNA"/>
</dbReference>
<evidence type="ECO:0000313" key="3">
    <source>
        <dbReference type="Proteomes" id="UP000283255"/>
    </source>
</evidence>
<keyword evidence="3" id="KW-1185">Reference proteome</keyword>
<proteinExistence type="predicted"/>
<name>A0A418Y9E6_9GAMM</name>
<feature type="signal peptide" evidence="1">
    <location>
        <begin position="1"/>
        <end position="30"/>
    </location>
</feature>
<keyword evidence="1" id="KW-0732">Signal</keyword>
<gene>
    <name evidence="2" type="ORF">D1Z90_19875</name>
</gene>
<protein>
    <recommendedName>
        <fullName evidence="4">Sel1 repeat family protein</fullName>
    </recommendedName>
</protein>
<dbReference type="Proteomes" id="UP000283255">
    <property type="component" value="Unassembled WGS sequence"/>
</dbReference>
<dbReference type="InterPro" id="IPR011990">
    <property type="entry name" value="TPR-like_helical_dom_sf"/>
</dbReference>
<evidence type="ECO:0000313" key="2">
    <source>
        <dbReference type="EMBL" id="RJG37248.1"/>
    </source>
</evidence>
<evidence type="ECO:0000256" key="1">
    <source>
        <dbReference type="SAM" id="SignalP"/>
    </source>
</evidence>
<comment type="caution">
    <text evidence="2">The sequence shown here is derived from an EMBL/GenBank/DDBJ whole genome shotgun (WGS) entry which is preliminary data.</text>
</comment>